<dbReference type="AlphaFoldDB" id="A0A4R7PF79"/>
<comment type="caution">
    <text evidence="2">The sequence shown here is derived from an EMBL/GenBank/DDBJ whole genome shotgun (WGS) entry which is preliminary data.</text>
</comment>
<dbReference type="EMBL" id="SOBT01000008">
    <property type="protein sequence ID" value="TDU32000.1"/>
    <property type="molecule type" value="Genomic_DNA"/>
</dbReference>
<accession>A0A4R7PF79</accession>
<organism evidence="2 3">
    <name type="scientific">Panacagrimonas perspica</name>
    <dbReference type="NCBI Taxonomy" id="381431"/>
    <lineage>
        <taxon>Bacteria</taxon>
        <taxon>Pseudomonadati</taxon>
        <taxon>Pseudomonadota</taxon>
        <taxon>Gammaproteobacteria</taxon>
        <taxon>Nevskiales</taxon>
        <taxon>Nevskiaceae</taxon>
        <taxon>Panacagrimonas</taxon>
    </lineage>
</organism>
<dbReference type="PANTHER" id="PTHR45588">
    <property type="entry name" value="TPR DOMAIN-CONTAINING PROTEIN"/>
    <property type="match status" value="1"/>
</dbReference>
<evidence type="ECO:0000256" key="1">
    <source>
        <dbReference type="SAM" id="Phobius"/>
    </source>
</evidence>
<evidence type="ECO:0008006" key="4">
    <source>
        <dbReference type="Google" id="ProtNLM"/>
    </source>
</evidence>
<dbReference type="PANTHER" id="PTHR45588:SF1">
    <property type="entry name" value="WW DOMAIN-CONTAINING PROTEIN"/>
    <property type="match status" value="1"/>
</dbReference>
<dbReference type="Gene3D" id="1.25.40.10">
    <property type="entry name" value="Tetratricopeptide repeat domain"/>
    <property type="match status" value="2"/>
</dbReference>
<evidence type="ECO:0000313" key="2">
    <source>
        <dbReference type="EMBL" id="TDU32000.1"/>
    </source>
</evidence>
<dbReference type="SUPFAM" id="SSF48452">
    <property type="entry name" value="TPR-like"/>
    <property type="match status" value="2"/>
</dbReference>
<gene>
    <name evidence="2" type="ORF">DFR24_1388</name>
</gene>
<keyword evidence="3" id="KW-1185">Reference proteome</keyword>
<feature type="transmembrane region" description="Helical" evidence="1">
    <location>
        <begin position="6"/>
        <end position="24"/>
    </location>
</feature>
<protein>
    <recommendedName>
        <fullName evidence="4">Tetratricopeptide repeat protein</fullName>
    </recommendedName>
</protein>
<keyword evidence="1" id="KW-0472">Membrane</keyword>
<keyword evidence="1" id="KW-1133">Transmembrane helix</keyword>
<reference evidence="2 3" key="1">
    <citation type="submission" date="2019-03" db="EMBL/GenBank/DDBJ databases">
        <title>Genomic Encyclopedia of Type Strains, Phase IV (KMG-IV): sequencing the most valuable type-strain genomes for metagenomic binning, comparative biology and taxonomic classification.</title>
        <authorList>
            <person name="Goeker M."/>
        </authorList>
    </citation>
    <scope>NUCLEOTIDE SEQUENCE [LARGE SCALE GENOMIC DNA]</scope>
    <source>
        <strain evidence="2 3">DSM 26377</strain>
    </source>
</reference>
<evidence type="ECO:0000313" key="3">
    <source>
        <dbReference type="Proteomes" id="UP000295341"/>
    </source>
</evidence>
<keyword evidence="1" id="KW-0812">Transmembrane</keyword>
<dbReference type="OrthoDB" id="9778494at2"/>
<name>A0A4R7PF79_9GAMM</name>
<dbReference type="Proteomes" id="UP000295341">
    <property type="component" value="Unassembled WGS sequence"/>
</dbReference>
<dbReference type="RefSeq" id="WP_133880543.1">
    <property type="nucleotide sequence ID" value="NZ_MWIN01000004.1"/>
</dbReference>
<proteinExistence type="predicted"/>
<dbReference type="InterPro" id="IPR011990">
    <property type="entry name" value="TPR-like_helical_dom_sf"/>
</dbReference>
<sequence>MSRSRITALAVVSFTLGVFVYGLLQRPDRTSKATADASSAELLPGLGTYHMDAGIGDADARRWFDQGLVLAYGFNHDAAGRAFLKGAELDPDCGMCWWGAAMVLGPHLNAGMAAENAPRAWMRLQQAQLLAPRMRTRERAFINALAARYAEPAPMDRGLLDEAYARAMRELVARYPGDADARTLLAEALMDLHPWDLYDRSGEPRPWTGEIVSLLEQVLREKPDHPGANHFYIHAIEASRAPGRGLDAARRLQNLAPGAGHLVHMSSHIYMRTGHYHEATEANLRAIEADTRYLDLCRAASGTYPQGYVPHNHHFLYASSMMEGSSARAIAAADEVARTMDLERSRQPGYVALQHYWVTRYLARVRFGHWTELLAEPPPPADLPYPTAVWHYAHGMALLRGGRIAEAQRSFEGLATIAAHPDLEQQSVWGINSFATLLGVAERQFAGEIALARGNHDAAIAALQTAVEREDALSYDEPSAWYMPVRQALGAALLEAGHAEQAQAVFEEDLRRNEENGWSLFGLVSALEVQRRPSEEARARLQAAWKHADVKLTAARF</sequence>